<evidence type="ECO:0008006" key="3">
    <source>
        <dbReference type="Google" id="ProtNLM"/>
    </source>
</evidence>
<dbReference type="Proteomes" id="UP000226079">
    <property type="component" value="Unassembled WGS sequence"/>
</dbReference>
<sequence>MTRELVVVAAYDSQMKWAVGLAKQFEAAGWTWSVLVPSDLRHAISDDQLSAAGAAGYQLMPWNELLVAAREADCVILSLQGPLVERFTDDLALLRRDQPRPSGEPVVVTGWVGIIIEKIVAGYLDRARSDVIAVNSADNLREFLNAGQRLEIPADNLLLSGLPLLPIHPAEMKTGPIRTVLLADQPTIPRDSWDRTYLYQRLFDYAAAHPDRRVLLKPRHRPEESTFHRAELHPEAAIKMLPAAPVNFEITYEPITDLLGRVDLLLTVSSTAALESIGAGVRTAFIGDFGVHEKHGNHVLINSGLIVSFDKLIADLLPTPDPSWLADVFVSVDELAPAERILKRVTELLDIDPSERPSAICSRDGYLSSRLAIHEARKKMPSVAQRPAARGTTYRPRIDELRRRAAQLGMALLPGDAYRRLRAIVRH</sequence>
<dbReference type="RefSeq" id="WP_098461724.1">
    <property type="nucleotide sequence ID" value="NZ_PDJC01000001.1"/>
</dbReference>
<comment type="caution">
    <text evidence="1">The sequence shown here is derived from an EMBL/GenBank/DDBJ whole genome shotgun (WGS) entry which is preliminary data.</text>
</comment>
<keyword evidence="2" id="KW-1185">Reference proteome</keyword>
<organism evidence="1 2">
    <name type="scientific">Propionicimonas paludicola</name>
    <dbReference type="NCBI Taxonomy" id="185243"/>
    <lineage>
        <taxon>Bacteria</taxon>
        <taxon>Bacillati</taxon>
        <taxon>Actinomycetota</taxon>
        <taxon>Actinomycetes</taxon>
        <taxon>Propionibacteriales</taxon>
        <taxon>Nocardioidaceae</taxon>
        <taxon>Propionicimonas</taxon>
    </lineage>
</organism>
<evidence type="ECO:0000313" key="1">
    <source>
        <dbReference type="EMBL" id="PFG18361.1"/>
    </source>
</evidence>
<dbReference type="OrthoDB" id="8441777at2"/>
<reference evidence="1 2" key="1">
    <citation type="submission" date="2017-10" db="EMBL/GenBank/DDBJ databases">
        <title>Sequencing the genomes of 1000 actinobacteria strains.</title>
        <authorList>
            <person name="Klenk H.-P."/>
        </authorList>
    </citation>
    <scope>NUCLEOTIDE SEQUENCE [LARGE SCALE GENOMIC DNA]</scope>
    <source>
        <strain evidence="1 2">DSM 15597</strain>
    </source>
</reference>
<dbReference type="EMBL" id="PDJC01000001">
    <property type="protein sequence ID" value="PFG18361.1"/>
    <property type="molecule type" value="Genomic_DNA"/>
</dbReference>
<dbReference type="AlphaFoldDB" id="A0A2A9CW50"/>
<dbReference type="InterPro" id="IPR046561">
    <property type="entry name" value="DUF6716"/>
</dbReference>
<accession>A0A2A9CW50</accession>
<protein>
    <recommendedName>
        <fullName evidence="3">CDP-glycerol:poly(Glycerophosphate) glycerophosphotransferase</fullName>
    </recommendedName>
</protein>
<evidence type="ECO:0000313" key="2">
    <source>
        <dbReference type="Proteomes" id="UP000226079"/>
    </source>
</evidence>
<proteinExistence type="predicted"/>
<gene>
    <name evidence="1" type="ORF">ATK74_2946</name>
</gene>
<name>A0A2A9CW50_9ACTN</name>
<dbReference type="Pfam" id="PF20471">
    <property type="entry name" value="DUF6716"/>
    <property type="match status" value="1"/>
</dbReference>